<gene>
    <name evidence="1" type="ORF">OPKNFCMD_6768</name>
</gene>
<protein>
    <recommendedName>
        <fullName evidence="3">RidA family protein</fullName>
    </recommendedName>
</protein>
<comment type="caution">
    <text evidence="1">The sequence shown here is derived from an EMBL/GenBank/DDBJ whole genome shotgun (WGS) entry which is preliminary data.</text>
</comment>
<dbReference type="PANTHER" id="PTHR43760:SF1">
    <property type="entry name" value="ENDORIBONUCLEASE L-PSP_CHORISMATE MUTASE-LIKE DOMAIN-CONTAINING PROTEIN"/>
    <property type="match status" value="1"/>
</dbReference>
<dbReference type="Pfam" id="PF01042">
    <property type="entry name" value="Ribonuc_L-PSP"/>
    <property type="match status" value="1"/>
</dbReference>
<keyword evidence="2" id="KW-1185">Reference proteome</keyword>
<dbReference type="CDD" id="cd02199">
    <property type="entry name" value="YjgF_YER057c_UK114_like_1"/>
    <property type="match status" value="1"/>
</dbReference>
<evidence type="ECO:0000313" key="1">
    <source>
        <dbReference type="EMBL" id="GJD53988.1"/>
    </source>
</evidence>
<reference evidence="1" key="2">
    <citation type="submission" date="2021-08" db="EMBL/GenBank/DDBJ databases">
        <authorList>
            <person name="Tani A."/>
            <person name="Ola A."/>
            <person name="Ogura Y."/>
            <person name="Katsura K."/>
            <person name="Hayashi T."/>
        </authorList>
    </citation>
    <scope>NUCLEOTIDE SEQUENCE</scope>
    <source>
        <strain evidence="1">KCTC 52305</strain>
    </source>
</reference>
<proteinExistence type="predicted"/>
<dbReference type="InterPro" id="IPR035959">
    <property type="entry name" value="RutC-like_sf"/>
</dbReference>
<accession>A0ABQ4R8H2</accession>
<sequence>MSSGQTSPQVSNRVTPVVAHGGFAFVSGQLPRENGALSQTGKVGAEVELDDARRAAAICARNGLDVLLGVFDEADIVRIVKITGFVASAAGFNAQGAVIDAASDVLLDRLGPERGAHARSAVGVAELPHNAPVEVEMIVAVRGGAGSVA</sequence>
<dbReference type="InterPro" id="IPR006175">
    <property type="entry name" value="YjgF/YER057c/UK114"/>
</dbReference>
<dbReference type="Gene3D" id="3.30.1330.40">
    <property type="entry name" value="RutC-like"/>
    <property type="match status" value="1"/>
</dbReference>
<reference evidence="1" key="1">
    <citation type="journal article" date="2021" name="Front. Microbiol.">
        <title>Comprehensive Comparative Genomics and Phenotyping of Methylobacterium Species.</title>
        <authorList>
            <person name="Alessa O."/>
            <person name="Ogura Y."/>
            <person name="Fujitani Y."/>
            <person name="Takami H."/>
            <person name="Hayashi T."/>
            <person name="Sahin N."/>
            <person name="Tani A."/>
        </authorList>
    </citation>
    <scope>NUCLEOTIDE SEQUENCE</scope>
    <source>
        <strain evidence="1">KCTC 52305</strain>
    </source>
</reference>
<dbReference type="InterPro" id="IPR013813">
    <property type="entry name" value="Endoribo_LPSP/chorism_mut-like"/>
</dbReference>
<evidence type="ECO:0000313" key="2">
    <source>
        <dbReference type="Proteomes" id="UP001055167"/>
    </source>
</evidence>
<dbReference type="RefSeq" id="WP_128564347.1">
    <property type="nucleotide sequence ID" value="NZ_BPQH01000044.1"/>
</dbReference>
<dbReference type="Proteomes" id="UP001055167">
    <property type="component" value="Unassembled WGS sequence"/>
</dbReference>
<dbReference type="EMBL" id="BPQH01000044">
    <property type="protein sequence ID" value="GJD53988.1"/>
    <property type="molecule type" value="Genomic_DNA"/>
</dbReference>
<name>A0ABQ4R8H2_9HYPH</name>
<evidence type="ECO:0008006" key="3">
    <source>
        <dbReference type="Google" id="ProtNLM"/>
    </source>
</evidence>
<dbReference type="SUPFAM" id="SSF55298">
    <property type="entry name" value="YjgF-like"/>
    <property type="match status" value="1"/>
</dbReference>
<organism evidence="1 2">
    <name type="scientific">Methylobacterium crusticola</name>
    <dbReference type="NCBI Taxonomy" id="1697972"/>
    <lineage>
        <taxon>Bacteria</taxon>
        <taxon>Pseudomonadati</taxon>
        <taxon>Pseudomonadota</taxon>
        <taxon>Alphaproteobacteria</taxon>
        <taxon>Hyphomicrobiales</taxon>
        <taxon>Methylobacteriaceae</taxon>
        <taxon>Methylobacterium</taxon>
    </lineage>
</organism>
<dbReference type="PANTHER" id="PTHR43760">
    <property type="entry name" value="ENDORIBONUCLEASE-RELATED"/>
    <property type="match status" value="1"/>
</dbReference>